<comment type="caution">
    <text evidence="1">The sequence shown here is derived from an EMBL/GenBank/DDBJ whole genome shotgun (WGS) entry which is preliminary data.</text>
</comment>
<organism evidence="1">
    <name type="scientific">Candidatus Methanofastidiosum methylothiophilum</name>
    <dbReference type="NCBI Taxonomy" id="1705564"/>
    <lineage>
        <taxon>Archaea</taxon>
        <taxon>Methanobacteriati</taxon>
        <taxon>Methanobacteriota</taxon>
        <taxon>Stenosarchaea group</taxon>
        <taxon>Candidatus Methanofastidiosia</taxon>
        <taxon>Candidatus Methanofastidiosales</taxon>
        <taxon>Candidatus Methanofastidiosaceae</taxon>
        <taxon>Candidatus Methanofastidiosum</taxon>
    </lineage>
</organism>
<accession>A0A150JLN4</accession>
<protein>
    <submittedName>
        <fullName evidence="1">Uncharacterized protein</fullName>
    </submittedName>
</protein>
<reference evidence="1" key="1">
    <citation type="journal article" date="2016" name="ISME J.">
        <title>Chasing the elusive Euryarchaeota class WSA2: genomes reveal a uniquely fastidious methyl-reducing methanogen.</title>
        <authorList>
            <person name="Nobu M.K."/>
            <person name="Narihiro T."/>
            <person name="Kuroda K."/>
            <person name="Mei R."/>
            <person name="Liu W.T."/>
        </authorList>
    </citation>
    <scope>NUCLEOTIDE SEQUENCE [LARGE SCALE GENOMIC DNA]</scope>
    <source>
        <strain evidence="1">ADurb1213_Bin02801</strain>
    </source>
</reference>
<gene>
    <name evidence="1" type="ORF">APG09_00752</name>
</gene>
<sequence length="105" mass="10464">MGSVVTIVIVMSPGPKVPGSVAGTPGTFGVFEYVTVKVGAVLSTIVEGLATANPPPVGVTIHACVPGPGAPTKTKLIVYVPAVLMLQVYLIVAPAETPSAVLSTP</sequence>
<proteinExistence type="predicted"/>
<evidence type="ECO:0000313" key="1">
    <source>
        <dbReference type="EMBL" id="KYC58041.1"/>
    </source>
</evidence>
<name>A0A150JLN4_9EURY</name>
<dbReference type="AlphaFoldDB" id="A0A150JLN4"/>
<dbReference type="EMBL" id="LNJE01000006">
    <property type="protein sequence ID" value="KYC58041.1"/>
    <property type="molecule type" value="Genomic_DNA"/>
</dbReference>